<dbReference type="PANTHER" id="PTHR34129:SF1">
    <property type="entry name" value="DUF952 DOMAIN-CONTAINING PROTEIN"/>
    <property type="match status" value="1"/>
</dbReference>
<dbReference type="SUPFAM" id="SSF56399">
    <property type="entry name" value="ADP-ribosylation"/>
    <property type="match status" value="1"/>
</dbReference>
<gene>
    <name evidence="1" type="ORF">G4Z16_27190</name>
</gene>
<evidence type="ECO:0000313" key="2">
    <source>
        <dbReference type="Proteomes" id="UP000595046"/>
    </source>
</evidence>
<sequence length="119" mass="12918">MAELLHITERSSWEAARAAGTYEMSTRGRTLEEVGFIHCSLRHQLPQVAKMLYSDCDPAELVVLVIDSERITAPVRYEPPEPGVPCADDKDAGAGTVEEFPHIYGPLPVSAVVAEEPAG</sequence>
<dbReference type="Pfam" id="PF06108">
    <property type="entry name" value="DUF952"/>
    <property type="match status" value="1"/>
</dbReference>
<dbReference type="RefSeq" id="WP_197353265.1">
    <property type="nucleotide sequence ID" value="NZ_CP048882.1"/>
</dbReference>
<proteinExistence type="predicted"/>
<reference evidence="2" key="1">
    <citation type="submission" date="2020-02" db="EMBL/GenBank/DDBJ databases">
        <title>Streptomyces sp. ASO4wet.</title>
        <authorList>
            <person name="Risdian C."/>
            <person name="Landwehr W."/>
            <person name="Schupp P."/>
            <person name="Wink J."/>
        </authorList>
    </citation>
    <scope>NUCLEOTIDE SEQUENCE [LARGE SCALE GENOMIC DNA]</scope>
    <source>
        <strain evidence="2">ASO4wet</strain>
    </source>
</reference>
<accession>A0A7T1WUC7</accession>
<dbReference type="AlphaFoldDB" id="A0A7T1WUC7"/>
<organism evidence="1 2">
    <name type="scientific">Streptomyces bathyalis</name>
    <dbReference type="NCBI Taxonomy" id="2710756"/>
    <lineage>
        <taxon>Bacteria</taxon>
        <taxon>Bacillati</taxon>
        <taxon>Actinomycetota</taxon>
        <taxon>Actinomycetes</taxon>
        <taxon>Kitasatosporales</taxon>
        <taxon>Streptomycetaceae</taxon>
        <taxon>Streptomyces</taxon>
    </lineage>
</organism>
<name>A0A7T1WUC7_9ACTN</name>
<dbReference type="InterPro" id="IPR009297">
    <property type="entry name" value="DUF952"/>
</dbReference>
<protein>
    <submittedName>
        <fullName evidence="1">DUF952 domain-containing protein</fullName>
    </submittedName>
</protein>
<dbReference type="Gene3D" id="3.20.170.20">
    <property type="entry name" value="Protein of unknown function DUF952"/>
    <property type="match status" value="1"/>
</dbReference>
<dbReference type="Proteomes" id="UP000595046">
    <property type="component" value="Chromosome"/>
</dbReference>
<dbReference type="EMBL" id="CP048882">
    <property type="protein sequence ID" value="QPP09489.1"/>
    <property type="molecule type" value="Genomic_DNA"/>
</dbReference>
<dbReference type="KEGG" id="sbat:G4Z16_27190"/>
<keyword evidence="2" id="KW-1185">Reference proteome</keyword>
<dbReference type="PANTHER" id="PTHR34129">
    <property type="entry name" value="BLR1139 PROTEIN"/>
    <property type="match status" value="1"/>
</dbReference>
<evidence type="ECO:0000313" key="1">
    <source>
        <dbReference type="EMBL" id="QPP09489.1"/>
    </source>
</evidence>